<accession>A0A1I4QPM9</accession>
<evidence type="ECO:0000313" key="2">
    <source>
        <dbReference type="EMBL" id="RKT88360.1"/>
    </source>
</evidence>
<dbReference type="EMBL" id="RBXX01000002">
    <property type="protein sequence ID" value="RKT88360.1"/>
    <property type="molecule type" value="Genomic_DNA"/>
</dbReference>
<reference evidence="3 4" key="1">
    <citation type="submission" date="2016-10" db="EMBL/GenBank/DDBJ databases">
        <authorList>
            <person name="de Groot N.N."/>
        </authorList>
    </citation>
    <scope>NUCLEOTIDE SEQUENCE [LARGE SCALE GENOMIC DNA]</scope>
    <source>
        <strain evidence="3 4">CPCC 201259</strain>
    </source>
</reference>
<feature type="transmembrane region" description="Helical" evidence="1">
    <location>
        <begin position="12"/>
        <end position="32"/>
    </location>
</feature>
<proteinExistence type="predicted"/>
<dbReference type="AlphaFoldDB" id="A0A1I4QPM9"/>
<keyword evidence="1" id="KW-1133">Transmembrane helix</keyword>
<dbReference type="Proteomes" id="UP000199398">
    <property type="component" value="Unassembled WGS sequence"/>
</dbReference>
<dbReference type="EMBL" id="FOUP01000001">
    <property type="protein sequence ID" value="SFM41670.1"/>
    <property type="molecule type" value="Genomic_DNA"/>
</dbReference>
<keyword evidence="1" id="KW-0812">Transmembrane</keyword>
<name>A0A1I4QPM9_9PSEU</name>
<evidence type="ECO:0000313" key="5">
    <source>
        <dbReference type="Proteomes" id="UP000270697"/>
    </source>
</evidence>
<reference evidence="2 5" key="2">
    <citation type="submission" date="2018-10" db="EMBL/GenBank/DDBJ databases">
        <title>Sequencing the genomes of 1000 actinobacteria strains.</title>
        <authorList>
            <person name="Klenk H.-P."/>
        </authorList>
    </citation>
    <scope>NUCLEOTIDE SEQUENCE [LARGE SCALE GENOMIC DNA]</scope>
    <source>
        <strain evidence="2 5">DSM 45119</strain>
    </source>
</reference>
<sequence>MCRAEGVSDVFVVVVALLLVLILGAVMFTDAFDGKGSSERRNVKHLLAELKRGFRTPSHR</sequence>
<keyword evidence="5" id="KW-1185">Reference proteome</keyword>
<organism evidence="3 4">
    <name type="scientific">Saccharopolyspora antimicrobica</name>
    <dbReference type="NCBI Taxonomy" id="455193"/>
    <lineage>
        <taxon>Bacteria</taxon>
        <taxon>Bacillati</taxon>
        <taxon>Actinomycetota</taxon>
        <taxon>Actinomycetes</taxon>
        <taxon>Pseudonocardiales</taxon>
        <taxon>Pseudonocardiaceae</taxon>
        <taxon>Saccharopolyspora</taxon>
    </lineage>
</organism>
<gene>
    <name evidence="2" type="ORF">ATL45_6794</name>
    <name evidence="3" type="ORF">SAMN05421805_101199</name>
</gene>
<evidence type="ECO:0000313" key="4">
    <source>
        <dbReference type="Proteomes" id="UP000199398"/>
    </source>
</evidence>
<dbReference type="Proteomes" id="UP000270697">
    <property type="component" value="Unassembled WGS sequence"/>
</dbReference>
<keyword evidence="1" id="KW-0472">Membrane</keyword>
<evidence type="ECO:0000313" key="3">
    <source>
        <dbReference type="EMBL" id="SFM41670.1"/>
    </source>
</evidence>
<evidence type="ECO:0000256" key="1">
    <source>
        <dbReference type="SAM" id="Phobius"/>
    </source>
</evidence>
<protein>
    <submittedName>
        <fullName evidence="3">Uncharacterized protein</fullName>
    </submittedName>
</protein>
<dbReference type="STRING" id="455193.SAMN05421805_101199"/>